<evidence type="ECO:0000313" key="2">
    <source>
        <dbReference type="Proteomes" id="UP001177003"/>
    </source>
</evidence>
<proteinExistence type="predicted"/>
<dbReference type="AlphaFoldDB" id="A0AA35ZS78"/>
<gene>
    <name evidence="1" type="ORF">LSALG_LOCUS36711</name>
</gene>
<dbReference type="EMBL" id="OX465084">
    <property type="protein sequence ID" value="CAI9297930.1"/>
    <property type="molecule type" value="Genomic_DNA"/>
</dbReference>
<protein>
    <submittedName>
        <fullName evidence="1">Uncharacterized protein</fullName>
    </submittedName>
</protein>
<dbReference type="Proteomes" id="UP001177003">
    <property type="component" value="Chromosome 8"/>
</dbReference>
<name>A0AA35ZS78_LACSI</name>
<reference evidence="1" key="1">
    <citation type="submission" date="2023-04" db="EMBL/GenBank/DDBJ databases">
        <authorList>
            <person name="Vijverberg K."/>
            <person name="Xiong W."/>
            <person name="Schranz E."/>
        </authorList>
    </citation>
    <scope>NUCLEOTIDE SEQUENCE</scope>
</reference>
<keyword evidence="2" id="KW-1185">Reference proteome</keyword>
<accession>A0AA35ZS78</accession>
<sequence length="146" mass="16284">MDAKLRDEEARRLRAAGKSNVDGVANVSLISGRFFVLVGAGERAESLPRAVSGETFPIEQLDAYCPKIGMILANCSAIGMELDVQHVYFLNWILITSTQRIILMCRREVFVADTSESMKENTIEVTKNAVKRKQTLIRTCQPCLMC</sequence>
<evidence type="ECO:0000313" key="1">
    <source>
        <dbReference type="EMBL" id="CAI9297930.1"/>
    </source>
</evidence>
<organism evidence="1 2">
    <name type="scientific">Lactuca saligna</name>
    <name type="common">Willowleaf lettuce</name>
    <dbReference type="NCBI Taxonomy" id="75948"/>
    <lineage>
        <taxon>Eukaryota</taxon>
        <taxon>Viridiplantae</taxon>
        <taxon>Streptophyta</taxon>
        <taxon>Embryophyta</taxon>
        <taxon>Tracheophyta</taxon>
        <taxon>Spermatophyta</taxon>
        <taxon>Magnoliopsida</taxon>
        <taxon>eudicotyledons</taxon>
        <taxon>Gunneridae</taxon>
        <taxon>Pentapetalae</taxon>
        <taxon>asterids</taxon>
        <taxon>campanulids</taxon>
        <taxon>Asterales</taxon>
        <taxon>Asteraceae</taxon>
        <taxon>Cichorioideae</taxon>
        <taxon>Cichorieae</taxon>
        <taxon>Lactucinae</taxon>
        <taxon>Lactuca</taxon>
    </lineage>
</organism>